<keyword evidence="3" id="KW-0547">Nucleotide-binding</keyword>
<dbReference type="GO" id="GO:0008270">
    <property type="term" value="F:zinc ion binding"/>
    <property type="evidence" value="ECO:0007669"/>
    <property type="project" value="UniProtKB-KW"/>
</dbReference>
<dbReference type="InterPro" id="IPR001841">
    <property type="entry name" value="Znf_RING"/>
</dbReference>
<dbReference type="HOGENOM" id="CLU_587926_0_0_1"/>
<accession>Q2H747</accession>
<keyword evidence="4 9" id="KW-0863">Zinc-finger</keyword>
<dbReference type="Gene3D" id="3.30.40.10">
    <property type="entry name" value="Zinc/RING finger domain, C3HC4 (zinc finger)"/>
    <property type="match status" value="1"/>
</dbReference>
<dbReference type="PANTHER" id="PTHR45626:SF17">
    <property type="entry name" value="HELICASE-LIKE TRANSCRIPTION FACTOR"/>
    <property type="match status" value="1"/>
</dbReference>
<keyword evidence="8" id="KW-0067">ATP-binding</keyword>
<sequence>MQQFLGVDVNLDDPQTRGDFHKIYNAVMSFGQSGCKLVGGKWQLGNFSTSLYHHQLIGVSWMLSREFHPAAPTGGILADEMGLGKTVQLLACMSQNMPGKKSKASKTLIITPKRLITQWCDEINAHCSHRRMKRVYIYAASAPMMKVQWEEAGIVITNYSQLQRQLPSPDELEYIEKLKSKGNAKWKGHLRRYSRGVLFQTDWHRVVLEEAHAINNRASQKFFPYLDFIRSKYSNFRGYHDAMGDITNVRLLPRGNHWLPSADCGWDEQRQRLRELYQEISLRRRVQDKLIGQPILQIPETRPTELMMVEFSPTESDSYHRANEKLHQLREQAGNRKAGGGFVTIPNGELRKWYNYLRCFTSYPALVEPTYINQQALQPHAPGITGVEESAAGQESHYFCRACCNALIEPLIGNCGHAFCKACVKKSQIGSKQGRHCLSCGKAPGPVVSEAARNTTVILMITLRI</sequence>
<feature type="domain" description="RING-type" evidence="10">
    <location>
        <begin position="400"/>
        <end position="440"/>
    </location>
</feature>
<name>Q2H747_CHAGB</name>
<keyword evidence="2" id="KW-0479">Metal-binding</keyword>
<comment type="similarity">
    <text evidence="1">Belongs to the SNF2/RAD54 helicase family.</text>
</comment>
<dbReference type="SMART" id="SM00487">
    <property type="entry name" value="DEXDc"/>
    <property type="match status" value="1"/>
</dbReference>
<dbReference type="Proteomes" id="UP000001056">
    <property type="component" value="Unassembled WGS sequence"/>
</dbReference>
<evidence type="ECO:0000313" key="11">
    <source>
        <dbReference type="EMBL" id="EAQ88899.1"/>
    </source>
</evidence>
<protein>
    <recommendedName>
        <fullName evidence="10">RING-type domain-containing protein</fullName>
    </recommendedName>
</protein>
<dbReference type="InterPro" id="IPR050628">
    <property type="entry name" value="SNF2_RAD54_helicase_TF"/>
</dbReference>
<dbReference type="GO" id="GO:0005524">
    <property type="term" value="F:ATP binding"/>
    <property type="evidence" value="ECO:0007669"/>
    <property type="project" value="UniProtKB-KW"/>
</dbReference>
<keyword evidence="7" id="KW-0862">Zinc</keyword>
<dbReference type="STRING" id="306901.Q2H747"/>
<keyword evidence="6" id="KW-0347">Helicase</keyword>
<evidence type="ECO:0000256" key="7">
    <source>
        <dbReference type="ARBA" id="ARBA00022833"/>
    </source>
</evidence>
<organism evidence="11 12">
    <name type="scientific">Chaetomium globosum (strain ATCC 6205 / CBS 148.51 / DSM 1962 / NBRC 6347 / NRRL 1970)</name>
    <name type="common">Soil fungus</name>
    <dbReference type="NCBI Taxonomy" id="306901"/>
    <lineage>
        <taxon>Eukaryota</taxon>
        <taxon>Fungi</taxon>
        <taxon>Dikarya</taxon>
        <taxon>Ascomycota</taxon>
        <taxon>Pezizomycotina</taxon>
        <taxon>Sordariomycetes</taxon>
        <taxon>Sordariomycetidae</taxon>
        <taxon>Sordariales</taxon>
        <taxon>Chaetomiaceae</taxon>
        <taxon>Chaetomium</taxon>
    </lineage>
</organism>
<dbReference type="GO" id="GO:0008094">
    <property type="term" value="F:ATP-dependent activity, acting on DNA"/>
    <property type="evidence" value="ECO:0007669"/>
    <property type="project" value="TreeGrafter"/>
</dbReference>
<dbReference type="GO" id="GO:0005634">
    <property type="term" value="C:nucleus"/>
    <property type="evidence" value="ECO:0007669"/>
    <property type="project" value="TreeGrafter"/>
</dbReference>
<dbReference type="OrthoDB" id="448448at2759"/>
<proteinExistence type="inferred from homology"/>
<dbReference type="VEuPathDB" id="FungiDB:CHGG_05518"/>
<dbReference type="GO" id="GO:0016787">
    <property type="term" value="F:hydrolase activity"/>
    <property type="evidence" value="ECO:0007669"/>
    <property type="project" value="UniProtKB-KW"/>
</dbReference>
<evidence type="ECO:0000313" key="12">
    <source>
        <dbReference type="Proteomes" id="UP000001056"/>
    </source>
</evidence>
<dbReference type="Pfam" id="PF00176">
    <property type="entry name" value="SNF2-rel_dom"/>
    <property type="match status" value="1"/>
</dbReference>
<evidence type="ECO:0000256" key="4">
    <source>
        <dbReference type="ARBA" id="ARBA00022771"/>
    </source>
</evidence>
<keyword evidence="12" id="KW-1185">Reference proteome</keyword>
<dbReference type="EMBL" id="CH408031">
    <property type="protein sequence ID" value="EAQ88899.1"/>
    <property type="molecule type" value="Genomic_DNA"/>
</dbReference>
<dbReference type="SUPFAM" id="SSF52540">
    <property type="entry name" value="P-loop containing nucleoside triphosphate hydrolases"/>
    <property type="match status" value="1"/>
</dbReference>
<dbReference type="SUPFAM" id="SSF57850">
    <property type="entry name" value="RING/U-box"/>
    <property type="match status" value="1"/>
</dbReference>
<dbReference type="Gene3D" id="3.40.50.10810">
    <property type="entry name" value="Tandem AAA-ATPase domain"/>
    <property type="match status" value="1"/>
</dbReference>
<dbReference type="InterPro" id="IPR014001">
    <property type="entry name" value="Helicase_ATP-bd"/>
</dbReference>
<evidence type="ECO:0000256" key="2">
    <source>
        <dbReference type="ARBA" id="ARBA00022723"/>
    </source>
</evidence>
<dbReference type="InterPro" id="IPR038718">
    <property type="entry name" value="SNF2-like_sf"/>
</dbReference>
<dbReference type="eggNOG" id="KOG1001">
    <property type="taxonomic scope" value="Eukaryota"/>
</dbReference>
<dbReference type="AlphaFoldDB" id="Q2H747"/>
<evidence type="ECO:0000256" key="8">
    <source>
        <dbReference type="ARBA" id="ARBA00022840"/>
    </source>
</evidence>
<evidence type="ECO:0000256" key="1">
    <source>
        <dbReference type="ARBA" id="ARBA00007025"/>
    </source>
</evidence>
<dbReference type="InterPro" id="IPR017907">
    <property type="entry name" value="Znf_RING_CS"/>
</dbReference>
<dbReference type="InterPro" id="IPR013083">
    <property type="entry name" value="Znf_RING/FYVE/PHD"/>
</dbReference>
<dbReference type="InParanoid" id="Q2H747"/>
<keyword evidence="5" id="KW-0378">Hydrolase</keyword>
<dbReference type="GeneID" id="4391132"/>
<dbReference type="PANTHER" id="PTHR45626">
    <property type="entry name" value="TRANSCRIPTION TERMINATION FACTOR 2-RELATED"/>
    <property type="match status" value="1"/>
</dbReference>
<dbReference type="GO" id="GO:0006281">
    <property type="term" value="P:DNA repair"/>
    <property type="evidence" value="ECO:0007669"/>
    <property type="project" value="TreeGrafter"/>
</dbReference>
<dbReference type="PROSITE" id="PS00518">
    <property type="entry name" value="ZF_RING_1"/>
    <property type="match status" value="1"/>
</dbReference>
<dbReference type="GO" id="GO:0004386">
    <property type="term" value="F:helicase activity"/>
    <property type="evidence" value="ECO:0007669"/>
    <property type="project" value="UniProtKB-KW"/>
</dbReference>
<dbReference type="PROSITE" id="PS50089">
    <property type="entry name" value="ZF_RING_2"/>
    <property type="match status" value="1"/>
</dbReference>
<gene>
    <name evidence="11" type="ORF">CHGG_05518</name>
</gene>
<dbReference type="InterPro" id="IPR000330">
    <property type="entry name" value="SNF2_N"/>
</dbReference>
<dbReference type="InterPro" id="IPR018957">
    <property type="entry name" value="Znf_C3HC4_RING-type"/>
</dbReference>
<reference evidence="12" key="1">
    <citation type="journal article" date="2015" name="Genome Announc.">
        <title>Draft genome sequence of the cellulolytic fungus Chaetomium globosum.</title>
        <authorList>
            <person name="Cuomo C.A."/>
            <person name="Untereiner W.A."/>
            <person name="Ma L.-J."/>
            <person name="Grabherr M."/>
            <person name="Birren B.W."/>
        </authorList>
    </citation>
    <scope>NUCLEOTIDE SEQUENCE [LARGE SCALE GENOMIC DNA]</scope>
    <source>
        <strain evidence="12">ATCC 6205 / CBS 148.51 / DSM 1962 / NBRC 6347 / NRRL 1970</strain>
    </source>
</reference>
<evidence type="ECO:0000256" key="6">
    <source>
        <dbReference type="ARBA" id="ARBA00022806"/>
    </source>
</evidence>
<dbReference type="Pfam" id="PF00097">
    <property type="entry name" value="zf-C3HC4"/>
    <property type="match status" value="1"/>
</dbReference>
<dbReference type="RefSeq" id="XP_001221613.1">
    <property type="nucleotide sequence ID" value="XM_001221612.1"/>
</dbReference>
<evidence type="ECO:0000256" key="3">
    <source>
        <dbReference type="ARBA" id="ARBA00022741"/>
    </source>
</evidence>
<evidence type="ECO:0000256" key="5">
    <source>
        <dbReference type="ARBA" id="ARBA00022801"/>
    </source>
</evidence>
<dbReference type="InterPro" id="IPR027417">
    <property type="entry name" value="P-loop_NTPase"/>
</dbReference>
<evidence type="ECO:0000256" key="9">
    <source>
        <dbReference type="PROSITE-ProRule" id="PRU00175"/>
    </source>
</evidence>
<evidence type="ECO:0000259" key="10">
    <source>
        <dbReference type="PROSITE" id="PS50089"/>
    </source>
</evidence>